<dbReference type="InterPro" id="IPR006166">
    <property type="entry name" value="ERCC4_domain"/>
</dbReference>
<dbReference type="SMART" id="SM00891">
    <property type="entry name" value="ERCC4"/>
    <property type="match status" value="1"/>
</dbReference>
<dbReference type="Gene3D" id="1.10.150.670">
    <property type="entry name" value="Crossover junction endonuclease EME1, DNA-binding domain"/>
    <property type="match status" value="1"/>
</dbReference>
<evidence type="ECO:0000256" key="11">
    <source>
        <dbReference type="ARBA" id="ARBA00023204"/>
    </source>
</evidence>
<evidence type="ECO:0000256" key="2">
    <source>
        <dbReference type="ARBA" id="ARBA00004123"/>
    </source>
</evidence>
<sequence>MPVEIIDLISSPDLPRPARSKVNKPALPSKALNYGAAKRRNEEWFDLSSDGITLPPLKALVMAATLSAKPIPPSNGLSKPPQPAKPVGGNDFYFLSDDFDTTVSPLKVPNHKPSAASTLSGSNLSGKLKQDRPSNPASKPNHFELLSDDSDDPFASEGPLLKKRRLTLPPKAAPKTTVPKKAALNRATSNIESSSKMHSSKTTTALGLRRSKTMSTVLESDPIMFTSSPDPFEDAARRRKEKRKANLYEDEEDDPFDLGVSQDEKAKNNAPSANGILESSHGNRGKKPAIDASSDIDLPDIGSLASMPKSKSGRSSEIALAKYNDTRAKEKAAREKAEKSKEKKAEKEAEKEQKRFAREQKVRDKEKAAEMAKVNTLRTDKKVSAPEMIVDIPSCLNEKLAEQARNFLTPLQIEHSDWESSLPVIKWRRKVIAEWNDDMGHWEPVTLRIKTEKHVMCILSAKEFVDLAMADGGQDLDAHVLRLKAKFESSEIIYMIEGLVAWMRKNRNVKNRQFTAAVRSHLSQEDQAPTASQRSKKKKEQEYVDEDRIEDALLKLQVIHNTLIHHTATQIETAEWIVAFTQHISTVPYKTQQRSLDTAFCMESGQVKTGENASDTYTKMLQEIIRITAPVAYGIAAEYPTVQKLVKGLQENGPLALEDCRKCANKDGAFTDRRVGPSISKRVHKVFLGRDAGSWDV</sequence>
<gene>
    <name evidence="16" type="ORF">L207DRAFT_637970</name>
</gene>
<comment type="similarity">
    <text evidence="3">Belongs to the EME1/MMS4 family.</text>
</comment>
<dbReference type="AlphaFoldDB" id="A0A2J6RAT0"/>
<reference evidence="16 17" key="1">
    <citation type="submission" date="2016-04" db="EMBL/GenBank/DDBJ databases">
        <title>A degradative enzymes factory behind the ericoid mycorrhizal symbiosis.</title>
        <authorList>
            <consortium name="DOE Joint Genome Institute"/>
            <person name="Martino E."/>
            <person name="Morin E."/>
            <person name="Grelet G."/>
            <person name="Kuo A."/>
            <person name="Kohler A."/>
            <person name="Daghino S."/>
            <person name="Barry K."/>
            <person name="Choi C."/>
            <person name="Cichocki N."/>
            <person name="Clum A."/>
            <person name="Copeland A."/>
            <person name="Hainaut M."/>
            <person name="Haridas S."/>
            <person name="Labutti K."/>
            <person name="Lindquist E."/>
            <person name="Lipzen A."/>
            <person name="Khouja H.-R."/>
            <person name="Murat C."/>
            <person name="Ohm R."/>
            <person name="Olson A."/>
            <person name="Spatafora J."/>
            <person name="Veneault-Fourrey C."/>
            <person name="Henrissat B."/>
            <person name="Grigoriev I."/>
            <person name="Martin F."/>
            <person name="Perotto S."/>
        </authorList>
    </citation>
    <scope>NUCLEOTIDE SEQUENCE [LARGE SCALE GENOMIC DNA]</scope>
    <source>
        <strain evidence="16 17">F</strain>
    </source>
</reference>
<feature type="domain" description="ERCC4" evidence="15">
    <location>
        <begin position="387"/>
        <end position="650"/>
    </location>
</feature>
<dbReference type="GO" id="GO:0031573">
    <property type="term" value="P:mitotic intra-S DNA damage checkpoint signaling"/>
    <property type="evidence" value="ECO:0007669"/>
    <property type="project" value="TreeGrafter"/>
</dbReference>
<proteinExistence type="inferred from homology"/>
<evidence type="ECO:0000256" key="14">
    <source>
        <dbReference type="SAM" id="MobiDB-lite"/>
    </source>
</evidence>
<dbReference type="InterPro" id="IPR033310">
    <property type="entry name" value="Mms4/EME1/EME2"/>
</dbReference>
<comment type="cofactor">
    <cofactor evidence="1">
        <name>Mg(2+)</name>
        <dbReference type="ChEBI" id="CHEBI:18420"/>
    </cofactor>
</comment>
<dbReference type="InterPro" id="IPR042530">
    <property type="entry name" value="EME1/EME2_C"/>
</dbReference>
<evidence type="ECO:0000256" key="9">
    <source>
        <dbReference type="ARBA" id="ARBA00022842"/>
    </source>
</evidence>
<keyword evidence="8" id="KW-0378">Hydrolase</keyword>
<dbReference type="InterPro" id="IPR047521">
    <property type="entry name" value="XPF_nuclease_EME1_ascomycetes"/>
</dbReference>
<feature type="compositionally biased region" description="Low complexity" evidence="14">
    <location>
        <begin position="193"/>
        <end position="204"/>
    </location>
</feature>
<feature type="compositionally biased region" description="Polar residues" evidence="14">
    <location>
        <begin position="115"/>
        <end position="125"/>
    </location>
</feature>
<feature type="region of interest" description="Disordered" evidence="14">
    <location>
        <begin position="105"/>
        <end position="367"/>
    </location>
</feature>
<dbReference type="Pfam" id="PF02732">
    <property type="entry name" value="ERCC4"/>
    <property type="match status" value="1"/>
</dbReference>
<evidence type="ECO:0000256" key="8">
    <source>
        <dbReference type="ARBA" id="ARBA00022801"/>
    </source>
</evidence>
<dbReference type="FunFam" id="1.10.150.670:FF:000004">
    <property type="entry name" value="Crossover junction endonuclease EME1"/>
    <property type="match status" value="1"/>
</dbReference>
<evidence type="ECO:0000256" key="5">
    <source>
        <dbReference type="ARBA" id="ARBA00022723"/>
    </source>
</evidence>
<dbReference type="GO" id="GO:0003677">
    <property type="term" value="F:DNA binding"/>
    <property type="evidence" value="ECO:0007669"/>
    <property type="project" value="InterPro"/>
</dbReference>
<feature type="compositionally biased region" description="Low complexity" evidence="14">
    <location>
        <begin position="167"/>
        <end position="184"/>
    </location>
</feature>
<keyword evidence="5" id="KW-0479">Metal-binding</keyword>
<feature type="region of interest" description="Disordered" evidence="14">
    <location>
        <begin position="1"/>
        <end position="25"/>
    </location>
</feature>
<feature type="region of interest" description="Disordered" evidence="14">
    <location>
        <begin position="520"/>
        <end position="542"/>
    </location>
</feature>
<evidence type="ECO:0000313" key="16">
    <source>
        <dbReference type="EMBL" id="PMD35632.1"/>
    </source>
</evidence>
<evidence type="ECO:0000259" key="15">
    <source>
        <dbReference type="SMART" id="SM00891"/>
    </source>
</evidence>
<dbReference type="GO" id="GO:0000712">
    <property type="term" value="P:resolution of meiotic recombination intermediates"/>
    <property type="evidence" value="ECO:0007669"/>
    <property type="project" value="TreeGrafter"/>
</dbReference>
<evidence type="ECO:0000256" key="13">
    <source>
        <dbReference type="ARBA" id="ARBA00023254"/>
    </source>
</evidence>
<keyword evidence="10" id="KW-0233">DNA recombination</keyword>
<evidence type="ECO:0000256" key="10">
    <source>
        <dbReference type="ARBA" id="ARBA00023172"/>
    </source>
</evidence>
<feature type="region of interest" description="Disordered" evidence="14">
    <location>
        <begin position="68"/>
        <end position="91"/>
    </location>
</feature>
<dbReference type="GO" id="GO:0048476">
    <property type="term" value="C:Holliday junction resolvase complex"/>
    <property type="evidence" value="ECO:0007669"/>
    <property type="project" value="InterPro"/>
</dbReference>
<keyword evidence="9" id="KW-0460">Magnesium</keyword>
<keyword evidence="13" id="KW-0469">Meiosis</keyword>
<keyword evidence="4" id="KW-0540">Nuclease</keyword>
<evidence type="ECO:0000313" key="17">
    <source>
        <dbReference type="Proteomes" id="UP000235786"/>
    </source>
</evidence>
<protein>
    <recommendedName>
        <fullName evidence="15">ERCC4 domain-containing protein</fullName>
    </recommendedName>
</protein>
<dbReference type="GO" id="GO:0005634">
    <property type="term" value="C:nucleus"/>
    <property type="evidence" value="ECO:0007669"/>
    <property type="project" value="UniProtKB-SubCell"/>
</dbReference>
<dbReference type="PANTHER" id="PTHR21077">
    <property type="entry name" value="EME1 PROTEIN"/>
    <property type="match status" value="1"/>
</dbReference>
<dbReference type="Gene3D" id="3.40.50.10130">
    <property type="match status" value="1"/>
</dbReference>
<evidence type="ECO:0000256" key="4">
    <source>
        <dbReference type="ARBA" id="ARBA00022722"/>
    </source>
</evidence>
<keyword evidence="12" id="KW-0539">Nucleus</keyword>
<keyword evidence="6" id="KW-0255">Endonuclease</keyword>
<feature type="compositionally biased region" description="Basic and acidic residues" evidence="14">
    <location>
        <begin position="324"/>
        <end position="367"/>
    </location>
</feature>
<evidence type="ECO:0000256" key="12">
    <source>
        <dbReference type="ARBA" id="ARBA00023242"/>
    </source>
</evidence>
<dbReference type="OrthoDB" id="343092at2759"/>
<name>A0A2J6RAT0_HYAVF</name>
<accession>A0A2J6RAT0</accession>
<dbReference type="PANTHER" id="PTHR21077:SF5">
    <property type="entry name" value="CROSSOVER JUNCTION ENDONUCLEASE MMS4"/>
    <property type="match status" value="1"/>
</dbReference>
<evidence type="ECO:0000256" key="3">
    <source>
        <dbReference type="ARBA" id="ARBA00005313"/>
    </source>
</evidence>
<dbReference type="CDD" id="cd20085">
    <property type="entry name" value="XPF_nuclease_Mms4"/>
    <property type="match status" value="1"/>
</dbReference>
<organism evidence="16 17">
    <name type="scientific">Hyaloscypha variabilis (strain UAMH 11265 / GT02V1 / F)</name>
    <name type="common">Meliniomyces variabilis</name>
    <dbReference type="NCBI Taxonomy" id="1149755"/>
    <lineage>
        <taxon>Eukaryota</taxon>
        <taxon>Fungi</taxon>
        <taxon>Dikarya</taxon>
        <taxon>Ascomycota</taxon>
        <taxon>Pezizomycotina</taxon>
        <taxon>Leotiomycetes</taxon>
        <taxon>Helotiales</taxon>
        <taxon>Hyaloscyphaceae</taxon>
        <taxon>Hyaloscypha</taxon>
        <taxon>Hyaloscypha variabilis</taxon>
    </lineage>
</organism>
<evidence type="ECO:0000256" key="7">
    <source>
        <dbReference type="ARBA" id="ARBA00022763"/>
    </source>
</evidence>
<comment type="subcellular location">
    <subcellularLocation>
        <location evidence="2">Nucleus</location>
    </subcellularLocation>
</comment>
<dbReference type="GO" id="GO:0008821">
    <property type="term" value="F:crossover junction DNA endonuclease activity"/>
    <property type="evidence" value="ECO:0007669"/>
    <property type="project" value="TreeGrafter"/>
</dbReference>
<keyword evidence="17" id="KW-1185">Reference proteome</keyword>
<dbReference type="GO" id="GO:0006302">
    <property type="term" value="P:double-strand break repair"/>
    <property type="evidence" value="ECO:0007669"/>
    <property type="project" value="TreeGrafter"/>
</dbReference>
<keyword evidence="11" id="KW-0234">DNA repair</keyword>
<dbReference type="Proteomes" id="UP000235786">
    <property type="component" value="Unassembled WGS sequence"/>
</dbReference>
<evidence type="ECO:0000256" key="6">
    <source>
        <dbReference type="ARBA" id="ARBA00022759"/>
    </source>
</evidence>
<dbReference type="GO" id="GO:0031297">
    <property type="term" value="P:replication fork processing"/>
    <property type="evidence" value="ECO:0007669"/>
    <property type="project" value="TreeGrafter"/>
</dbReference>
<dbReference type="STRING" id="1149755.A0A2J6RAT0"/>
<evidence type="ECO:0000256" key="1">
    <source>
        <dbReference type="ARBA" id="ARBA00001946"/>
    </source>
</evidence>
<dbReference type="EMBL" id="KZ613952">
    <property type="protein sequence ID" value="PMD35632.1"/>
    <property type="molecule type" value="Genomic_DNA"/>
</dbReference>
<keyword evidence="7" id="KW-0227">DNA damage</keyword>
<dbReference type="GO" id="GO:0046872">
    <property type="term" value="F:metal ion binding"/>
    <property type="evidence" value="ECO:0007669"/>
    <property type="project" value="UniProtKB-KW"/>
</dbReference>